<comment type="subcellular location">
    <subcellularLocation>
        <location evidence="1">Nucleus</location>
    </subcellularLocation>
</comment>
<dbReference type="Pfam" id="PF13656">
    <property type="entry name" value="RNA_pol_L_2"/>
    <property type="match status" value="1"/>
</dbReference>
<dbReference type="Gene3D" id="3.30.1360.10">
    <property type="entry name" value="RNA polymerase, RBP11-like subunit"/>
    <property type="match status" value="1"/>
</dbReference>
<evidence type="ECO:0000256" key="4">
    <source>
        <dbReference type="ARBA" id="ARBA00023242"/>
    </source>
</evidence>
<dbReference type="OrthoDB" id="10248581at2759"/>
<evidence type="ECO:0000313" key="8">
    <source>
        <dbReference type="EMBL" id="KAF1844670.1"/>
    </source>
</evidence>
<comment type="caution">
    <text evidence="8">The sequence shown here is derived from an EMBL/GenBank/DDBJ whole genome shotgun (WGS) entry which is preliminary data.</text>
</comment>
<dbReference type="GO" id="GO:0006366">
    <property type="term" value="P:transcription by RNA polymerase II"/>
    <property type="evidence" value="ECO:0007669"/>
    <property type="project" value="InterPro"/>
</dbReference>
<dbReference type="RefSeq" id="XP_040787233.1">
    <property type="nucleotide sequence ID" value="XM_040928900.1"/>
</dbReference>
<comment type="similarity">
    <text evidence="5">Belongs to the archaeal Rpo11/eukaryotic RPB11/RPC19 RNA polymerase subunit family.</text>
</comment>
<dbReference type="InterPro" id="IPR009025">
    <property type="entry name" value="RBP11-like_dimer"/>
</dbReference>
<protein>
    <submittedName>
        <fullName evidence="8">RBP11-like subunits of RNA polymerase</fullName>
    </submittedName>
</protein>
<dbReference type="Proteomes" id="UP000800039">
    <property type="component" value="Unassembled WGS sequence"/>
</dbReference>
<evidence type="ECO:0000256" key="2">
    <source>
        <dbReference type="ARBA" id="ARBA00022478"/>
    </source>
</evidence>
<keyword evidence="3" id="KW-0804">Transcription</keyword>
<sequence length="155" mass="17110">PAEDYPDPDEHMLPAPREQKIEEQEVANVPNCAIFIINKEDDTIGNLLTQRLLKCDFVDFAAYQVDPLFARFRLRVTTDGSVSPREAVNRCCLDIHNDLGVLSSAFKSAHESKMAEKKQASEQEVENGKAAQKGLEELNKEEGSEGPFGSGMADG</sequence>
<name>A0A9P4L786_9PLEO</name>
<feature type="region of interest" description="Disordered" evidence="6">
    <location>
        <begin position="112"/>
        <end position="155"/>
    </location>
</feature>
<dbReference type="GO" id="GO:0046983">
    <property type="term" value="F:protein dimerization activity"/>
    <property type="evidence" value="ECO:0007669"/>
    <property type="project" value="InterPro"/>
</dbReference>
<dbReference type="InterPro" id="IPR036603">
    <property type="entry name" value="RBP11-like"/>
</dbReference>
<dbReference type="GO" id="GO:0003899">
    <property type="term" value="F:DNA-directed RNA polymerase activity"/>
    <property type="evidence" value="ECO:0007669"/>
    <property type="project" value="InterPro"/>
</dbReference>
<reference evidence="8" key="1">
    <citation type="submission" date="2020-01" db="EMBL/GenBank/DDBJ databases">
        <authorList>
            <consortium name="DOE Joint Genome Institute"/>
            <person name="Haridas S."/>
            <person name="Albert R."/>
            <person name="Binder M."/>
            <person name="Bloem J."/>
            <person name="Labutti K."/>
            <person name="Salamov A."/>
            <person name="Andreopoulos B."/>
            <person name="Baker S.E."/>
            <person name="Barry K."/>
            <person name="Bills G."/>
            <person name="Bluhm B.H."/>
            <person name="Cannon C."/>
            <person name="Castanera R."/>
            <person name="Culley D.E."/>
            <person name="Daum C."/>
            <person name="Ezra D."/>
            <person name="Gonzalez J.B."/>
            <person name="Henrissat B."/>
            <person name="Kuo A."/>
            <person name="Liang C."/>
            <person name="Lipzen A."/>
            <person name="Lutzoni F."/>
            <person name="Magnuson J."/>
            <person name="Mondo S."/>
            <person name="Nolan M."/>
            <person name="Ohm R."/>
            <person name="Pangilinan J."/>
            <person name="Park H.-J."/>
            <person name="Ramirez L."/>
            <person name="Alfaro M."/>
            <person name="Sun H."/>
            <person name="Tritt A."/>
            <person name="Yoshinaga Y."/>
            <person name="Zwiers L.-H."/>
            <person name="Turgeon B.G."/>
            <person name="Goodwin S.B."/>
            <person name="Spatafora J.W."/>
            <person name="Crous P.W."/>
            <person name="Grigoriev I.V."/>
        </authorList>
    </citation>
    <scope>NUCLEOTIDE SEQUENCE</scope>
    <source>
        <strain evidence="8">CBS 394.84</strain>
    </source>
</reference>
<accession>A0A9P4L786</accession>
<keyword evidence="2" id="KW-0240">DNA-directed RNA polymerase</keyword>
<feature type="compositionally biased region" description="Basic and acidic residues" evidence="6">
    <location>
        <begin position="134"/>
        <end position="143"/>
    </location>
</feature>
<dbReference type="PANTHER" id="PTHR13946:SF16">
    <property type="entry name" value="DNA-DIRECTED RNA POLYMERASE II SUBUNIT RPB11"/>
    <property type="match status" value="1"/>
</dbReference>
<organism evidence="8 9">
    <name type="scientific">Cucurbitaria berberidis CBS 394.84</name>
    <dbReference type="NCBI Taxonomy" id="1168544"/>
    <lineage>
        <taxon>Eukaryota</taxon>
        <taxon>Fungi</taxon>
        <taxon>Dikarya</taxon>
        <taxon>Ascomycota</taxon>
        <taxon>Pezizomycotina</taxon>
        <taxon>Dothideomycetes</taxon>
        <taxon>Pleosporomycetidae</taxon>
        <taxon>Pleosporales</taxon>
        <taxon>Pleosporineae</taxon>
        <taxon>Cucurbitariaceae</taxon>
        <taxon>Cucurbitaria</taxon>
    </lineage>
</organism>
<dbReference type="InterPro" id="IPR037685">
    <property type="entry name" value="RBP11"/>
</dbReference>
<dbReference type="SUPFAM" id="SSF55257">
    <property type="entry name" value="RBP11-like subunits of RNA polymerase"/>
    <property type="match status" value="1"/>
</dbReference>
<evidence type="ECO:0000256" key="6">
    <source>
        <dbReference type="SAM" id="MobiDB-lite"/>
    </source>
</evidence>
<dbReference type="AlphaFoldDB" id="A0A9P4L786"/>
<evidence type="ECO:0000259" key="7">
    <source>
        <dbReference type="Pfam" id="PF13656"/>
    </source>
</evidence>
<evidence type="ECO:0000256" key="3">
    <source>
        <dbReference type="ARBA" id="ARBA00023163"/>
    </source>
</evidence>
<proteinExistence type="inferred from homology"/>
<evidence type="ECO:0000256" key="1">
    <source>
        <dbReference type="ARBA" id="ARBA00004123"/>
    </source>
</evidence>
<evidence type="ECO:0000256" key="5">
    <source>
        <dbReference type="ARBA" id="ARBA00025751"/>
    </source>
</evidence>
<gene>
    <name evidence="8" type="ORF">K460DRAFT_286556</name>
</gene>
<dbReference type="CDD" id="cd06926">
    <property type="entry name" value="RNAP_II_RPB11"/>
    <property type="match status" value="1"/>
</dbReference>
<evidence type="ECO:0000313" key="9">
    <source>
        <dbReference type="Proteomes" id="UP000800039"/>
    </source>
</evidence>
<dbReference type="GeneID" id="63846152"/>
<feature type="non-terminal residue" evidence="8">
    <location>
        <position position="1"/>
    </location>
</feature>
<dbReference type="PANTHER" id="PTHR13946">
    <property type="entry name" value="DNA-DIRECTED RNA POLYMERASE I,II,III"/>
    <property type="match status" value="1"/>
</dbReference>
<keyword evidence="4" id="KW-0539">Nucleus</keyword>
<keyword evidence="9" id="KW-1185">Reference proteome</keyword>
<feature type="domain" description="DNA-directed RNA polymerase RBP11-like dimerisation" evidence="7">
    <location>
        <begin position="32"/>
        <end position="103"/>
    </location>
</feature>
<dbReference type="GO" id="GO:0005665">
    <property type="term" value="C:RNA polymerase II, core complex"/>
    <property type="evidence" value="ECO:0007669"/>
    <property type="project" value="InterPro"/>
</dbReference>
<dbReference type="EMBL" id="ML976616">
    <property type="protein sequence ID" value="KAF1844670.1"/>
    <property type="molecule type" value="Genomic_DNA"/>
</dbReference>
<feature type="compositionally biased region" description="Basic and acidic residues" evidence="6">
    <location>
        <begin position="112"/>
        <end position="121"/>
    </location>
</feature>
<feature type="compositionally biased region" description="Gly residues" evidence="6">
    <location>
        <begin position="146"/>
        <end position="155"/>
    </location>
</feature>